<dbReference type="EMBL" id="CAJHIM010000002">
    <property type="protein sequence ID" value="CAD6491023.1"/>
    <property type="molecule type" value="Genomic_DNA"/>
</dbReference>
<dbReference type="AlphaFoldDB" id="A0A811T626"/>
<proteinExistence type="predicted"/>
<dbReference type="Proteomes" id="UP000637195">
    <property type="component" value="Unassembled WGS sequence"/>
</dbReference>
<accession>A0A811T626</accession>
<organism evidence="1 2">
    <name type="scientific">Candidatus Argoarchaeum ethanivorans</name>
    <dbReference type="NCBI Taxonomy" id="2608793"/>
    <lineage>
        <taxon>Archaea</taxon>
        <taxon>Methanobacteriati</taxon>
        <taxon>Methanobacteriota</taxon>
        <taxon>Stenosarchaea group</taxon>
        <taxon>Methanomicrobia</taxon>
        <taxon>Methanosarcinales</taxon>
        <taxon>Methanosarcinales incertae sedis</taxon>
        <taxon>GOM Arc I cluster</taxon>
        <taxon>Candidatus Argoarchaeum</taxon>
    </lineage>
</organism>
<reference evidence="1" key="1">
    <citation type="submission" date="2020-10" db="EMBL/GenBank/DDBJ databases">
        <authorList>
            <person name="Hahn C.J."/>
            <person name="Laso-Perez R."/>
            <person name="Vulcano F."/>
            <person name="Vaziourakis K.-M."/>
            <person name="Stokke R."/>
            <person name="Steen I.H."/>
            <person name="Teske A."/>
            <person name="Boetius A."/>
            <person name="Liebeke M."/>
            <person name="Amann R."/>
            <person name="Knittel K."/>
        </authorList>
    </citation>
    <scope>NUCLEOTIDE SEQUENCE</scope>
    <source>
        <strain evidence="1">Gfbio:e3339647-f889-4370-9287-4fb5cb688e4c:AG393N10_GoMArc1</strain>
    </source>
</reference>
<evidence type="ECO:0000313" key="1">
    <source>
        <dbReference type="EMBL" id="CAD6491023.1"/>
    </source>
</evidence>
<protein>
    <submittedName>
        <fullName evidence="1">Uncharacterized protein</fullName>
    </submittedName>
</protein>
<evidence type="ECO:0000313" key="2">
    <source>
        <dbReference type="Proteomes" id="UP000637195"/>
    </source>
</evidence>
<name>A0A811T626_9EURY</name>
<comment type="caution">
    <text evidence="1">The sequence shown here is derived from an EMBL/GenBank/DDBJ whole genome shotgun (WGS) entry which is preliminary data.</text>
</comment>
<gene>
    <name evidence="1" type="ORF">ANIMEMIM_00067</name>
</gene>
<sequence>MEKNYIKVICPHCGNEMDIPYIYDGTYEIKHRITYLRDGIVWTNGCENTFYIAILDGELHVHRTKEDLQEFLRLSKEVRCNA</sequence>